<dbReference type="SMART" id="SM01040">
    <property type="entry name" value="Bro-N"/>
    <property type="match status" value="1"/>
</dbReference>
<evidence type="ECO:0000259" key="1">
    <source>
        <dbReference type="SMART" id="SM01040"/>
    </source>
</evidence>
<dbReference type="Pfam" id="PF02498">
    <property type="entry name" value="Bro-N"/>
    <property type="match status" value="1"/>
</dbReference>
<proteinExistence type="predicted"/>
<feature type="domain" description="Bro-N" evidence="1">
    <location>
        <begin position="10"/>
        <end position="109"/>
    </location>
</feature>
<reference evidence="2 3" key="1">
    <citation type="journal article" date="2016" name="Nat. Commun.">
        <title>Thousands of microbial genomes shed light on interconnected biogeochemical processes in an aquifer system.</title>
        <authorList>
            <person name="Anantharaman K."/>
            <person name="Brown C.T."/>
            <person name="Hug L.A."/>
            <person name="Sharon I."/>
            <person name="Castelle C.J."/>
            <person name="Probst A.J."/>
            <person name="Thomas B.C."/>
            <person name="Singh A."/>
            <person name="Wilkins M.J."/>
            <person name="Karaoz U."/>
            <person name="Brodie E.L."/>
            <person name="Williams K.H."/>
            <person name="Hubbard S.S."/>
            <person name="Banfield J.F."/>
        </authorList>
    </citation>
    <scope>NUCLEOTIDE SEQUENCE [LARGE SCALE GENOMIC DNA]</scope>
</reference>
<protein>
    <submittedName>
        <fullName evidence="2">Antirepressor</fullName>
    </submittedName>
</protein>
<dbReference type="InterPro" id="IPR003497">
    <property type="entry name" value="BRO_N_domain"/>
</dbReference>
<gene>
    <name evidence="2" type="ORF">A3E73_02060</name>
</gene>
<organism evidence="2 3">
    <name type="scientific">Candidatus Beckwithbacteria bacterium RIFCSPHIGHO2_12_FULL_47_17</name>
    <dbReference type="NCBI Taxonomy" id="1797460"/>
    <lineage>
        <taxon>Bacteria</taxon>
        <taxon>Candidatus Beckwithiibacteriota</taxon>
    </lineage>
</organism>
<dbReference type="Proteomes" id="UP000176791">
    <property type="component" value="Unassembled WGS sequence"/>
</dbReference>
<accession>A0A1F5DKS6</accession>
<evidence type="ECO:0000313" key="2">
    <source>
        <dbReference type="EMBL" id="OGD55631.1"/>
    </source>
</evidence>
<sequence length="273" mass="32099">MKLAVFKGRQIRRQWDNKQEKWYFSVIDIVEVLTDSPNPRSYWKVLKFRLKKEGSEVVTKCNQLKLPAPDGKMRPTDTADTETLFRLIQSIPSPKAEPFKRWLAKVGYERVQDISDPERSLNRARAYWQRMGRSQKWIQQRMMGQETRNKLTDYWHKHKVKEPDEYAILTNIIHKEWSDFSVKQHKSYKGLKQQNLRDHMSEAELIFTALAELSTRQIAETVKAKGLIANKLPAHRGGRIAKHARLELEQKTGKTVVTRSNFLGSGEERKRLR</sequence>
<evidence type="ECO:0000313" key="3">
    <source>
        <dbReference type="Proteomes" id="UP000176791"/>
    </source>
</evidence>
<dbReference type="AlphaFoldDB" id="A0A1F5DKS6"/>
<dbReference type="EMBL" id="MEZN01000039">
    <property type="protein sequence ID" value="OGD55631.1"/>
    <property type="molecule type" value="Genomic_DNA"/>
</dbReference>
<name>A0A1F5DKS6_9BACT</name>
<comment type="caution">
    <text evidence="2">The sequence shown here is derived from an EMBL/GenBank/DDBJ whole genome shotgun (WGS) entry which is preliminary data.</text>
</comment>